<dbReference type="Pfam" id="PF00535">
    <property type="entry name" value="Glycos_transf_2"/>
    <property type="match status" value="1"/>
</dbReference>
<dbReference type="PANTHER" id="PTHR43685:SF2">
    <property type="entry name" value="GLYCOSYLTRANSFERASE 2-LIKE DOMAIN-CONTAINING PROTEIN"/>
    <property type="match status" value="1"/>
</dbReference>
<feature type="domain" description="Glycosyltransferase 2-like" evidence="1">
    <location>
        <begin position="8"/>
        <end position="100"/>
    </location>
</feature>
<dbReference type="Proteomes" id="UP000238811">
    <property type="component" value="Unassembled WGS sequence"/>
</dbReference>
<dbReference type="Gene3D" id="3.90.550.10">
    <property type="entry name" value="Spore Coat Polysaccharide Biosynthesis Protein SpsA, Chain A"/>
    <property type="match status" value="1"/>
</dbReference>
<dbReference type="EMBL" id="NXGD01000004">
    <property type="protein sequence ID" value="PRN00879.1"/>
    <property type="molecule type" value="Genomic_DNA"/>
</dbReference>
<dbReference type="InterPro" id="IPR001173">
    <property type="entry name" value="Glyco_trans_2-like"/>
</dbReference>
<comment type="caution">
    <text evidence="2">The sequence shown here is derived from an EMBL/GenBank/DDBJ whole genome shotgun (WGS) entry which is preliminary data.</text>
</comment>
<dbReference type="InterPro" id="IPR029044">
    <property type="entry name" value="Nucleotide-diphossugar_trans"/>
</dbReference>
<organism evidence="2 3">
    <name type="scientific">Aliarcobacter cryaerophilus</name>
    <dbReference type="NCBI Taxonomy" id="28198"/>
    <lineage>
        <taxon>Bacteria</taxon>
        <taxon>Pseudomonadati</taxon>
        <taxon>Campylobacterota</taxon>
        <taxon>Epsilonproteobacteria</taxon>
        <taxon>Campylobacterales</taxon>
        <taxon>Arcobacteraceae</taxon>
        <taxon>Aliarcobacter</taxon>
    </lineage>
</organism>
<evidence type="ECO:0000259" key="1">
    <source>
        <dbReference type="Pfam" id="PF00535"/>
    </source>
</evidence>
<dbReference type="SUPFAM" id="SSF53448">
    <property type="entry name" value="Nucleotide-diphospho-sugar transferases"/>
    <property type="match status" value="1"/>
</dbReference>
<protein>
    <recommendedName>
        <fullName evidence="1">Glycosyltransferase 2-like domain-containing protein</fullName>
    </recommendedName>
</protein>
<gene>
    <name evidence="2" type="ORF">CJ668_04600</name>
</gene>
<dbReference type="CDD" id="cd00761">
    <property type="entry name" value="Glyco_tranf_GTA_type"/>
    <property type="match status" value="1"/>
</dbReference>
<dbReference type="AlphaFoldDB" id="A0A2S9TPW1"/>
<reference evidence="2 3" key="1">
    <citation type="submission" date="2017-09" db="EMBL/GenBank/DDBJ databases">
        <title>Reassesment of A. cryaerophilus.</title>
        <authorList>
            <person name="Perez-Cataluna A."/>
            <person name="Collado L."/>
            <person name="Salgado O."/>
            <person name="Lefinanco V."/>
            <person name="Figueras M.J."/>
        </authorList>
    </citation>
    <scope>NUCLEOTIDE SEQUENCE [LARGE SCALE GENOMIC DNA]</scope>
    <source>
        <strain evidence="2 3">LMG 10229</strain>
    </source>
</reference>
<proteinExistence type="predicted"/>
<evidence type="ECO:0000313" key="2">
    <source>
        <dbReference type="EMBL" id="PRN00879.1"/>
    </source>
</evidence>
<name>A0A2S9TPW1_9BACT</name>
<dbReference type="PANTHER" id="PTHR43685">
    <property type="entry name" value="GLYCOSYLTRANSFERASE"/>
    <property type="match status" value="1"/>
</dbReference>
<accession>A0A2S9TPW1</accession>
<dbReference type="InterPro" id="IPR050834">
    <property type="entry name" value="Glycosyltransf_2"/>
</dbReference>
<sequence length="489" mass="56433">MEHKPLISIVIPTRDRHETLFFTLQTILNQDFDNYEIIVSDNNSSADTKKVIEKINSNKIKYVRSDIDLSLCDSWEQAVSSARGEYIMGIADNDGLIQGGLKYLETILKINNYPKLINFIKNTYHWPCLEEDIRNTLFLNKNPALKFVDGIKLIKDVLDNNKLFYKLPMIYNSIVHNSLINKMKEKTNRIFNAGTADVYSGFCLAYLTKKYLLLTNPVTISGNSAKSLGVNYSRNNNEIIKRETKAREKSQIKLNPIIPNVVSGSAHIVDCFLQAKDNLNINDINIDRKKLMEDILLDIHIFEEVLLIECEKKIINCCSDNAELLDFTYSLLKKYPLKIKNKIKTQIIYGFNKNNLILNGYNFNIHNILDVSNFMHKFYNYTLNTVSFPDITTDISYFEENAELSIWGNGNVGKDCQKWINKIRPDIKIKYIINSFSEDKKATPEIIKPSNIPNNINYIIIASSFMEEISNTIIELGLNKKHKILKYYE</sequence>
<evidence type="ECO:0000313" key="3">
    <source>
        <dbReference type="Proteomes" id="UP000238811"/>
    </source>
</evidence>